<feature type="compositionally biased region" description="Low complexity" evidence="5">
    <location>
        <begin position="768"/>
        <end position="780"/>
    </location>
</feature>
<dbReference type="Proteomes" id="UP000823941">
    <property type="component" value="Chromosome 10"/>
</dbReference>
<dbReference type="PANTHER" id="PTHR23101">
    <property type="entry name" value="RAB GDP/GTP EXCHANGE FACTOR"/>
    <property type="match status" value="1"/>
</dbReference>
<accession>A0ABQ7QPN0</accession>
<keyword evidence="4" id="KW-0175">Coiled coil</keyword>
<evidence type="ECO:0000256" key="4">
    <source>
        <dbReference type="SAM" id="Coils"/>
    </source>
</evidence>
<dbReference type="InterPro" id="IPR045046">
    <property type="entry name" value="Vps9-like"/>
</dbReference>
<feature type="region of interest" description="Disordered" evidence="5">
    <location>
        <begin position="527"/>
        <end position="561"/>
    </location>
</feature>
<feature type="compositionally biased region" description="Basic and acidic residues" evidence="5">
    <location>
        <begin position="78"/>
        <end position="88"/>
    </location>
</feature>
<keyword evidence="1" id="KW-0479">Metal-binding</keyword>
<evidence type="ECO:0008006" key="10">
    <source>
        <dbReference type="Google" id="ProtNLM"/>
    </source>
</evidence>
<sequence>MWYGPNVKRSYKSMMYSKMPSLRMEQSELKCKNGCDYFGNPQWQGYCSKCHREQLQRQRRAANKPSPSSSSASATLPKPERKSEDRLKLTSRSSFSKFEEKRLRQSETLKKANLLKFSMFKKGGSTDDHDHSDKKPEFKIPSAVNEAMKREFNQRFPALAGASRDVRVCVHALALDVLKCARAATADELSERVQGHYQRFLKHMDVSPHFAAADADTKEALIDFVEKHAMTYLHDLPSVVFSPSGTDDERLDARMCERIQSLGWVGAKHLDCKISNDQRARAPLYRAIAELLSMDSASSPGGKLACVRRCCAHVMRLCGAPASADDLLPALIFTVLKANPPRLISNINFVTRFCNAQRLMTGEGGYYFTNLCCAVSFIENLTAESLDMDKEEFDCYMTMPASIGGSSWAAALSLCAELKDAEEQTELVQSLKQQVATIEARATELANSTDVFQCAELKDAEEQGELVQSLKQQVATIEARATELANSTDVFQKEIEKKVADVLAKTPLEIKPRRELPRFGKFQNIKSSPLIDLDTPPTQEPPERDLPDTVETKDDSAADQSQHTIVPTEITFGEPAKTNILGLETPELQSPHNTEDNWVVKQTNSMELLNSSPLGFTSFDTRSIDELLTPDEFGDNLPPGLSNINYDIDLSDFSADNSAADDLPKPEKDPFSPEGINKDVFDPFVVPKVRDPFSPILESFDQFSLVDSKSNRQSDPFEIVPRPSDPFSPEGLQPEQGFGDAFSPMPVASASTPAQRPLASILDDSDSPTTACLLPTPLLPQQDKPT</sequence>
<dbReference type="InterPro" id="IPR002653">
    <property type="entry name" value="Znf_A20"/>
</dbReference>
<dbReference type="InterPro" id="IPR041545">
    <property type="entry name" value="DUF5601"/>
</dbReference>
<dbReference type="Gene3D" id="1.20.1050.80">
    <property type="entry name" value="VPS9 domain"/>
    <property type="match status" value="1"/>
</dbReference>
<feature type="compositionally biased region" description="Basic and acidic residues" evidence="5">
    <location>
        <begin position="541"/>
        <end position="556"/>
    </location>
</feature>
<dbReference type="SMART" id="SM00167">
    <property type="entry name" value="VPS9"/>
    <property type="match status" value="1"/>
</dbReference>
<feature type="coiled-coil region" evidence="4">
    <location>
        <begin position="421"/>
        <end position="487"/>
    </location>
</feature>
<dbReference type="PROSITE" id="PS51036">
    <property type="entry name" value="ZF_A20"/>
    <property type="match status" value="1"/>
</dbReference>
<keyword evidence="2" id="KW-0863">Zinc-finger</keyword>
<dbReference type="EMBL" id="JAHIBW010000010">
    <property type="protein sequence ID" value="KAG7306994.1"/>
    <property type="molecule type" value="Genomic_DNA"/>
</dbReference>
<feature type="region of interest" description="Disordered" evidence="5">
    <location>
        <begin position="655"/>
        <end position="676"/>
    </location>
</feature>
<feature type="domain" description="VPS9" evidence="7">
    <location>
        <begin position="249"/>
        <end position="387"/>
    </location>
</feature>
<dbReference type="SMART" id="SM00259">
    <property type="entry name" value="ZnF_A20"/>
    <property type="match status" value="1"/>
</dbReference>
<evidence type="ECO:0000256" key="5">
    <source>
        <dbReference type="SAM" id="MobiDB-lite"/>
    </source>
</evidence>
<dbReference type="InterPro" id="IPR003123">
    <property type="entry name" value="VPS9"/>
</dbReference>
<evidence type="ECO:0000256" key="3">
    <source>
        <dbReference type="ARBA" id="ARBA00022833"/>
    </source>
</evidence>
<gene>
    <name evidence="8" type="ORF">JYU34_007118</name>
</gene>
<evidence type="ECO:0000259" key="6">
    <source>
        <dbReference type="PROSITE" id="PS51036"/>
    </source>
</evidence>
<dbReference type="PANTHER" id="PTHR23101:SF122">
    <property type="entry name" value="RABAPTIN-5-ASSOCIATED EXCHANGE FACTOR FOR RAB5"/>
    <property type="match status" value="1"/>
</dbReference>
<feature type="region of interest" description="Disordered" evidence="5">
    <location>
        <begin position="58"/>
        <end position="89"/>
    </location>
</feature>
<name>A0ABQ7QPN0_PLUXY</name>
<dbReference type="PROSITE" id="PS51205">
    <property type="entry name" value="VPS9"/>
    <property type="match status" value="1"/>
</dbReference>
<dbReference type="Pfam" id="PF18151">
    <property type="entry name" value="DUF5601"/>
    <property type="match status" value="1"/>
</dbReference>
<dbReference type="SUPFAM" id="SSF109993">
    <property type="entry name" value="VPS9 domain"/>
    <property type="match status" value="1"/>
</dbReference>
<protein>
    <recommendedName>
        <fullName evidence="10">Rab5 GDP/GTP exchange factor</fullName>
    </recommendedName>
</protein>
<comment type="caution">
    <text evidence="8">The sequence shown here is derived from an EMBL/GenBank/DDBJ whole genome shotgun (WGS) entry which is preliminary data.</text>
</comment>
<reference evidence="8 9" key="1">
    <citation type="submission" date="2021-06" db="EMBL/GenBank/DDBJ databases">
        <title>A haploid diamondback moth (Plutella xylostella L.) genome assembly resolves 31 chromosomes and identifies a diamide resistance mutation.</title>
        <authorList>
            <person name="Ward C.M."/>
            <person name="Perry K.D."/>
            <person name="Baker G."/>
            <person name="Powis K."/>
            <person name="Heckel D.G."/>
            <person name="Baxter S.W."/>
        </authorList>
    </citation>
    <scope>NUCLEOTIDE SEQUENCE [LARGE SCALE GENOMIC DNA]</scope>
    <source>
        <strain evidence="8 9">LV</strain>
        <tissue evidence="8">Single pupa</tissue>
    </source>
</reference>
<proteinExistence type="predicted"/>
<evidence type="ECO:0000256" key="2">
    <source>
        <dbReference type="ARBA" id="ARBA00022771"/>
    </source>
</evidence>
<dbReference type="InterPro" id="IPR037191">
    <property type="entry name" value="VPS9_dom_sf"/>
</dbReference>
<dbReference type="Gene3D" id="1.10.246.120">
    <property type="match status" value="1"/>
</dbReference>
<organism evidence="8 9">
    <name type="scientific">Plutella xylostella</name>
    <name type="common">Diamondback moth</name>
    <name type="synonym">Plutella maculipennis</name>
    <dbReference type="NCBI Taxonomy" id="51655"/>
    <lineage>
        <taxon>Eukaryota</taxon>
        <taxon>Metazoa</taxon>
        <taxon>Ecdysozoa</taxon>
        <taxon>Arthropoda</taxon>
        <taxon>Hexapoda</taxon>
        <taxon>Insecta</taxon>
        <taxon>Pterygota</taxon>
        <taxon>Neoptera</taxon>
        <taxon>Endopterygota</taxon>
        <taxon>Lepidoptera</taxon>
        <taxon>Glossata</taxon>
        <taxon>Ditrysia</taxon>
        <taxon>Yponomeutoidea</taxon>
        <taxon>Plutellidae</taxon>
        <taxon>Plutella</taxon>
    </lineage>
</organism>
<dbReference type="Gene3D" id="1.20.5.4770">
    <property type="match status" value="1"/>
</dbReference>
<evidence type="ECO:0000259" key="7">
    <source>
        <dbReference type="PROSITE" id="PS51205"/>
    </source>
</evidence>
<evidence type="ECO:0000256" key="1">
    <source>
        <dbReference type="ARBA" id="ARBA00022723"/>
    </source>
</evidence>
<dbReference type="SUPFAM" id="SSF57716">
    <property type="entry name" value="Glucocorticoid receptor-like (DNA-binding domain)"/>
    <property type="match status" value="1"/>
</dbReference>
<dbReference type="Pfam" id="PF01754">
    <property type="entry name" value="zf-A20"/>
    <property type="match status" value="1"/>
</dbReference>
<keyword evidence="9" id="KW-1185">Reference proteome</keyword>
<evidence type="ECO:0000313" key="9">
    <source>
        <dbReference type="Proteomes" id="UP000823941"/>
    </source>
</evidence>
<feature type="region of interest" description="Disordered" evidence="5">
    <location>
        <begin position="707"/>
        <end position="786"/>
    </location>
</feature>
<dbReference type="Pfam" id="PF02204">
    <property type="entry name" value="VPS9"/>
    <property type="match status" value="1"/>
</dbReference>
<feature type="compositionally biased region" description="Low complexity" evidence="5">
    <location>
        <begin position="65"/>
        <end position="74"/>
    </location>
</feature>
<evidence type="ECO:0000313" key="8">
    <source>
        <dbReference type="EMBL" id="KAG7306994.1"/>
    </source>
</evidence>
<feature type="domain" description="A20-type" evidence="6">
    <location>
        <begin position="25"/>
        <end position="59"/>
    </location>
</feature>
<keyword evidence="3" id="KW-0862">Zinc</keyword>
<feature type="compositionally biased region" description="Basic and acidic residues" evidence="5">
    <location>
        <begin position="662"/>
        <end position="676"/>
    </location>
</feature>